<gene>
    <name evidence="3" type="primary">LOC108073756</name>
</gene>
<dbReference type="PANTHER" id="PTHR21780:SF0">
    <property type="entry name" value="TRANSMEMBRANE PROTEIN 209"/>
    <property type="match status" value="1"/>
</dbReference>
<dbReference type="AlphaFoldDB" id="A0A6P4HXE7"/>
<dbReference type="Proteomes" id="UP001652661">
    <property type="component" value="Chromosome 3L"/>
</dbReference>
<dbReference type="OrthoDB" id="509821at2759"/>
<dbReference type="RefSeq" id="XP_017021012.1">
    <property type="nucleotide sequence ID" value="XM_017165523.1"/>
</dbReference>
<proteinExistence type="predicted"/>
<reference evidence="3" key="1">
    <citation type="submission" date="2025-08" db="UniProtKB">
        <authorList>
            <consortium name="RefSeq"/>
        </authorList>
    </citation>
    <scope>IDENTIFICATION</scope>
    <source>
        <strain evidence="3">14028-0561.14</strain>
        <tissue evidence="3">Whole fly</tissue>
    </source>
</reference>
<dbReference type="Pfam" id="PF09786">
    <property type="entry name" value="CytochromB561_N"/>
    <property type="match status" value="1"/>
</dbReference>
<dbReference type="InterPro" id="IPR019176">
    <property type="entry name" value="Cytochrome_B561-rel"/>
</dbReference>
<feature type="transmembrane region" description="Helical" evidence="1">
    <location>
        <begin position="66"/>
        <end position="85"/>
    </location>
</feature>
<evidence type="ECO:0000256" key="1">
    <source>
        <dbReference type="SAM" id="Phobius"/>
    </source>
</evidence>
<feature type="transmembrane region" description="Helical" evidence="1">
    <location>
        <begin position="32"/>
        <end position="54"/>
    </location>
</feature>
<evidence type="ECO:0000313" key="2">
    <source>
        <dbReference type="Proteomes" id="UP001652661"/>
    </source>
</evidence>
<organism evidence="2 3">
    <name type="scientific">Drosophila kikkawai</name>
    <name type="common">Fruit fly</name>
    <dbReference type="NCBI Taxonomy" id="30033"/>
    <lineage>
        <taxon>Eukaryota</taxon>
        <taxon>Metazoa</taxon>
        <taxon>Ecdysozoa</taxon>
        <taxon>Arthropoda</taxon>
        <taxon>Hexapoda</taxon>
        <taxon>Insecta</taxon>
        <taxon>Pterygota</taxon>
        <taxon>Neoptera</taxon>
        <taxon>Endopterygota</taxon>
        <taxon>Diptera</taxon>
        <taxon>Brachycera</taxon>
        <taxon>Muscomorpha</taxon>
        <taxon>Ephydroidea</taxon>
        <taxon>Drosophilidae</taxon>
        <taxon>Drosophila</taxon>
        <taxon>Sophophora</taxon>
    </lineage>
</organism>
<keyword evidence="1" id="KW-0472">Membrane</keyword>
<dbReference type="GO" id="GO:0016020">
    <property type="term" value="C:membrane"/>
    <property type="evidence" value="ECO:0007669"/>
    <property type="project" value="TreeGrafter"/>
</dbReference>
<dbReference type="GeneID" id="108073756"/>
<accession>A0A6P4HXE7</accession>
<keyword evidence="1" id="KW-1133">Transmembrane helix</keyword>
<dbReference type="PANTHER" id="PTHR21780">
    <property type="entry name" value="TRANSMEMBRANE PROTEIN 209"/>
    <property type="match status" value="1"/>
</dbReference>
<protein>
    <submittedName>
        <fullName evidence="3">Transmembrane protein 209-like</fullName>
    </submittedName>
</protein>
<sequence>MDRYRTTNYIRSPKKGSLVYRSLDLRLQSAAAAYYLKWSCICLLWLIVLGIDLIRIHRSCCPEPRYRWVLFGFIFLAFIALVYFVKYLHLFFKSDPVIGTEDQKRLLDGLDNNGVDTVLDLPKIEPVICETSDTLINESTMLLMRNYALRRCLSNQEPSQTLKTKSRTACPEDYLTDLCQLPALINRAKRERRLLEKSISVPEFQSPACREMSQRLRNTVYNLSPAPVSNRPITFEEFGTAHTQKGSTDPARFSSQQIMQYVVNLRTWIQNTILKRLVRELDFVNNVMQQRGFVGFEIGTVSLDTLRRTVEGQRIMLPALPAVLAFLNITGDQMYVVQRIRELEKSAPDSWNSGVRVPTDAAIIFHLFCVYLDTQLMPSEGSEPPFSSRYVVQANAQHSIRDIIKAVNNYANFAFLVTNDEDHRRPRFDFICGGELHRCADQRGSPYQVIIEFLMHLRQHQDSTLEGVSLNKNGVNIMWVIGES</sequence>
<keyword evidence="1" id="KW-0812">Transmembrane</keyword>
<name>A0A6P4HXE7_DROKI</name>
<evidence type="ECO:0000313" key="3">
    <source>
        <dbReference type="RefSeq" id="XP_017021012.1"/>
    </source>
</evidence>
<keyword evidence="2" id="KW-1185">Reference proteome</keyword>